<keyword evidence="6 7" id="KW-0472">Membrane</keyword>
<comment type="subcellular location">
    <subcellularLocation>
        <location evidence="7">Cell membrane</location>
        <topology evidence="7">Multi-pass membrane protein</topology>
    </subcellularLocation>
</comment>
<comment type="catalytic activity">
    <reaction evidence="7">
        <text>L-cysteinyl-[prolipoprotein] + a 1,2-diacyl-sn-glycero-3-phospho-(1'-sn-glycerol) = an S-1,2-diacyl-sn-glyceryl-L-cysteinyl-[prolipoprotein] + sn-glycerol 1-phosphate + H(+)</text>
        <dbReference type="Rhea" id="RHEA:56712"/>
        <dbReference type="Rhea" id="RHEA-COMP:14679"/>
        <dbReference type="Rhea" id="RHEA-COMP:14680"/>
        <dbReference type="ChEBI" id="CHEBI:15378"/>
        <dbReference type="ChEBI" id="CHEBI:29950"/>
        <dbReference type="ChEBI" id="CHEBI:57685"/>
        <dbReference type="ChEBI" id="CHEBI:64716"/>
        <dbReference type="ChEBI" id="CHEBI:140658"/>
        <dbReference type="EC" id="2.5.1.145"/>
    </reaction>
</comment>
<accession>A0A9D2G5R2</accession>
<organism evidence="9 10">
    <name type="scientific">Candidatus Gallimonas intestinavium</name>
    <dbReference type="NCBI Taxonomy" id="2838603"/>
    <lineage>
        <taxon>Bacteria</taxon>
        <taxon>Bacillati</taxon>
        <taxon>Bacillota</taxon>
        <taxon>Clostridia</taxon>
        <taxon>Candidatus Gallimonas</taxon>
    </lineage>
</organism>
<comment type="similarity">
    <text evidence="1 7">Belongs to the Lgt family.</text>
</comment>
<dbReference type="PANTHER" id="PTHR30589:SF0">
    <property type="entry name" value="PHOSPHATIDYLGLYCEROL--PROLIPOPROTEIN DIACYLGLYCERYL TRANSFERASE"/>
    <property type="match status" value="1"/>
</dbReference>
<dbReference type="PANTHER" id="PTHR30589">
    <property type="entry name" value="PROLIPOPROTEIN DIACYLGLYCERYL TRANSFERASE"/>
    <property type="match status" value="1"/>
</dbReference>
<dbReference type="GO" id="GO:0042158">
    <property type="term" value="P:lipoprotein biosynthetic process"/>
    <property type="evidence" value="ECO:0007669"/>
    <property type="project" value="UniProtKB-UniRule"/>
</dbReference>
<dbReference type="PROSITE" id="PS01311">
    <property type="entry name" value="LGT"/>
    <property type="match status" value="1"/>
</dbReference>
<evidence type="ECO:0000256" key="7">
    <source>
        <dbReference type="HAMAP-Rule" id="MF_01147"/>
    </source>
</evidence>
<proteinExistence type="inferred from homology"/>
<comment type="caution">
    <text evidence="9">The sequence shown here is derived from an EMBL/GenBank/DDBJ whole genome shotgun (WGS) entry which is preliminary data.</text>
</comment>
<feature type="transmembrane region" description="Helical" evidence="7">
    <location>
        <begin position="221"/>
        <end position="239"/>
    </location>
</feature>
<reference evidence="9" key="2">
    <citation type="submission" date="2021-04" db="EMBL/GenBank/DDBJ databases">
        <authorList>
            <person name="Gilroy R."/>
        </authorList>
    </citation>
    <scope>NUCLEOTIDE SEQUENCE</scope>
    <source>
        <strain evidence="9">ChiW7-2402</strain>
    </source>
</reference>
<keyword evidence="3 7" id="KW-0808">Transferase</keyword>
<evidence type="ECO:0000256" key="4">
    <source>
        <dbReference type="ARBA" id="ARBA00022692"/>
    </source>
</evidence>
<dbReference type="Proteomes" id="UP000824102">
    <property type="component" value="Unassembled WGS sequence"/>
</dbReference>
<dbReference type="GO" id="GO:0008961">
    <property type="term" value="F:phosphatidylglycerol-prolipoprotein diacylglyceryl transferase activity"/>
    <property type="evidence" value="ECO:0007669"/>
    <property type="project" value="UniProtKB-UniRule"/>
</dbReference>
<evidence type="ECO:0000256" key="1">
    <source>
        <dbReference type="ARBA" id="ARBA00007150"/>
    </source>
</evidence>
<feature type="binding site" evidence="7">
    <location>
        <position position="143"/>
    </location>
    <ligand>
        <name>a 1,2-diacyl-sn-glycero-3-phospho-(1'-sn-glycerol)</name>
        <dbReference type="ChEBI" id="CHEBI:64716"/>
    </ligand>
</feature>
<evidence type="ECO:0000256" key="3">
    <source>
        <dbReference type="ARBA" id="ARBA00022679"/>
    </source>
</evidence>
<dbReference type="GO" id="GO:0005886">
    <property type="term" value="C:plasma membrane"/>
    <property type="evidence" value="ECO:0007669"/>
    <property type="project" value="UniProtKB-SubCell"/>
</dbReference>
<dbReference type="AlphaFoldDB" id="A0A9D2G5R2"/>
<feature type="transmembrane region" description="Helical" evidence="7">
    <location>
        <begin position="20"/>
        <end position="46"/>
    </location>
</feature>
<feature type="transmembrane region" description="Helical" evidence="7">
    <location>
        <begin position="192"/>
        <end position="214"/>
    </location>
</feature>
<feature type="transmembrane region" description="Helical" evidence="7">
    <location>
        <begin position="58"/>
        <end position="78"/>
    </location>
</feature>
<evidence type="ECO:0000313" key="9">
    <source>
        <dbReference type="EMBL" id="HIZ72825.1"/>
    </source>
</evidence>
<evidence type="ECO:0000256" key="8">
    <source>
        <dbReference type="SAM" id="MobiDB-lite"/>
    </source>
</evidence>
<dbReference type="InterPro" id="IPR001640">
    <property type="entry name" value="Lgt"/>
</dbReference>
<keyword evidence="5 7" id="KW-1133">Transmembrane helix</keyword>
<gene>
    <name evidence="7 9" type="primary">lgt</name>
    <name evidence="9" type="ORF">H9964_04520</name>
</gene>
<comment type="function">
    <text evidence="7">Catalyzes the transfer of the diacylglyceryl group from phosphatidylglycerol to the sulfhydryl group of the N-terminal cysteine of a prolipoprotein, the first step in the formation of mature lipoproteins.</text>
</comment>
<name>A0A9D2G5R2_9FIRM</name>
<protein>
    <recommendedName>
        <fullName evidence="7">Phosphatidylglycerol--prolipoprotein diacylglyceryl transferase</fullName>
        <ecNumber evidence="7">2.5.1.145</ecNumber>
    </recommendedName>
</protein>
<evidence type="ECO:0000256" key="6">
    <source>
        <dbReference type="ARBA" id="ARBA00023136"/>
    </source>
</evidence>
<reference evidence="9" key="1">
    <citation type="journal article" date="2021" name="PeerJ">
        <title>Extensive microbial diversity within the chicken gut microbiome revealed by metagenomics and culture.</title>
        <authorList>
            <person name="Gilroy R."/>
            <person name="Ravi A."/>
            <person name="Getino M."/>
            <person name="Pursley I."/>
            <person name="Horton D.L."/>
            <person name="Alikhan N.F."/>
            <person name="Baker D."/>
            <person name="Gharbi K."/>
            <person name="Hall N."/>
            <person name="Watson M."/>
            <person name="Adriaenssens E.M."/>
            <person name="Foster-Nyarko E."/>
            <person name="Jarju S."/>
            <person name="Secka A."/>
            <person name="Antonio M."/>
            <person name="Oren A."/>
            <person name="Chaudhuri R.R."/>
            <person name="La Ragione R."/>
            <person name="Hildebrand F."/>
            <person name="Pallen M.J."/>
        </authorList>
    </citation>
    <scope>NUCLEOTIDE SEQUENCE</scope>
    <source>
        <strain evidence="9">ChiW7-2402</strain>
    </source>
</reference>
<evidence type="ECO:0000256" key="2">
    <source>
        <dbReference type="ARBA" id="ARBA00022475"/>
    </source>
</evidence>
<feature type="transmembrane region" description="Helical" evidence="7">
    <location>
        <begin position="259"/>
        <end position="280"/>
    </location>
</feature>
<dbReference type="Pfam" id="PF01790">
    <property type="entry name" value="LGT"/>
    <property type="match status" value="1"/>
</dbReference>
<dbReference type="EC" id="2.5.1.145" evidence="7"/>
<keyword evidence="4 7" id="KW-0812">Transmembrane</keyword>
<keyword evidence="2 7" id="KW-1003">Cell membrane</keyword>
<dbReference type="NCBIfam" id="TIGR00544">
    <property type="entry name" value="lgt"/>
    <property type="match status" value="1"/>
</dbReference>
<dbReference type="HAMAP" id="MF_01147">
    <property type="entry name" value="Lgt"/>
    <property type="match status" value="1"/>
</dbReference>
<evidence type="ECO:0000256" key="5">
    <source>
        <dbReference type="ARBA" id="ARBA00022989"/>
    </source>
</evidence>
<dbReference type="EMBL" id="DXBB01000064">
    <property type="protein sequence ID" value="HIZ72825.1"/>
    <property type="molecule type" value="Genomic_DNA"/>
</dbReference>
<feature type="compositionally biased region" description="Basic and acidic residues" evidence="8">
    <location>
        <begin position="326"/>
        <end position="335"/>
    </location>
</feature>
<comment type="pathway">
    <text evidence="7">Protein modification; lipoprotein biosynthesis (diacylglyceryl transfer).</text>
</comment>
<sequence>MQTLLLAKDGPLFGINERGIILFGFEIYFYAICIVAGMLLAAYLSSLLMRRRNINPELILTLFIVCIPSALICARLYYCITDGMAISQWFDWDSIRKGGLSILGGVMGGVLAGLVVCLIKKIEFLRVADCVVLNILVAQALGRWGNFFNAEVYGAEVENPAFHWFPFAVPISSLPDVFGIGSFSDPNADWHYAFFFYESCINLIGWALLFYAAWKWDKKPNGLFVCAYFFWYGLVRSIMEPLRDPDYILSGGGIRWSFVTSLILMVLGLIGAGVLLFFNYRKEGAVIGSKSGDPCGITAYIKAYKDDVPYFDKVNLLGANYPPAPPKEKDKKGEEVYLDPAAHELPLTDDREQDDNNCGSDNSNGDDGGDSSDGCDGGDMGDFDVPRGE</sequence>
<feature type="transmembrane region" description="Helical" evidence="7">
    <location>
        <begin position="98"/>
        <end position="119"/>
    </location>
</feature>
<feature type="region of interest" description="Disordered" evidence="8">
    <location>
        <begin position="322"/>
        <end position="389"/>
    </location>
</feature>
<evidence type="ECO:0000313" key="10">
    <source>
        <dbReference type="Proteomes" id="UP000824102"/>
    </source>
</evidence>
<feature type="compositionally biased region" description="Low complexity" evidence="8">
    <location>
        <begin position="356"/>
        <end position="365"/>
    </location>
</feature>